<reference evidence="1" key="1">
    <citation type="submission" date="2016-10" db="EMBL/GenBank/DDBJ databases">
        <title>Sequence of Gallionella enrichment culture.</title>
        <authorList>
            <person name="Poehlein A."/>
            <person name="Muehling M."/>
            <person name="Daniel R."/>
        </authorList>
    </citation>
    <scope>NUCLEOTIDE SEQUENCE</scope>
</reference>
<accession>A0A1J5RYX5</accession>
<evidence type="ECO:0008006" key="2">
    <source>
        <dbReference type="Google" id="ProtNLM"/>
    </source>
</evidence>
<dbReference type="AlphaFoldDB" id="A0A1J5RYX5"/>
<name>A0A1J5RYX5_9ZZZZ</name>
<organism evidence="1">
    <name type="scientific">mine drainage metagenome</name>
    <dbReference type="NCBI Taxonomy" id="410659"/>
    <lineage>
        <taxon>unclassified sequences</taxon>
        <taxon>metagenomes</taxon>
        <taxon>ecological metagenomes</taxon>
    </lineage>
</organism>
<evidence type="ECO:0000313" key="1">
    <source>
        <dbReference type="EMBL" id="OIR01337.1"/>
    </source>
</evidence>
<protein>
    <recommendedName>
        <fullName evidence="2">Thioredoxin</fullName>
    </recommendedName>
</protein>
<dbReference type="SUPFAM" id="SSF52833">
    <property type="entry name" value="Thioredoxin-like"/>
    <property type="match status" value="1"/>
</dbReference>
<dbReference type="Pfam" id="PF14595">
    <property type="entry name" value="Thioredoxin_9"/>
    <property type="match status" value="1"/>
</dbReference>
<sequence>MATLLTELGLYSYESYLRAFEQWVQNKQSSSINASQALTEYTKLNWARTQRLHKTISLNPELVKAVEKIRHHYTWLVLTETWCGDSAQNLPVIAKIAKLNTDKIKLFILLRDENPELMNSYLTNGAKAIPKMIAIDETLGKEAFIWGPRPLPAQALLLDWKKNPDGKSWDDFEKDLHGWYAKDKTATLQTEFMELLSKLD</sequence>
<gene>
    <name evidence="1" type="ORF">GALL_166250</name>
</gene>
<dbReference type="EMBL" id="MLJW01000085">
    <property type="protein sequence ID" value="OIR01337.1"/>
    <property type="molecule type" value="Genomic_DNA"/>
</dbReference>
<comment type="caution">
    <text evidence="1">The sequence shown here is derived from an EMBL/GenBank/DDBJ whole genome shotgun (WGS) entry which is preliminary data.</text>
</comment>
<proteinExistence type="predicted"/>
<dbReference type="InterPro" id="IPR036249">
    <property type="entry name" value="Thioredoxin-like_sf"/>
</dbReference>
<dbReference type="Gene3D" id="3.40.30.10">
    <property type="entry name" value="Glutaredoxin"/>
    <property type="match status" value="1"/>
</dbReference>